<dbReference type="EMBL" id="JAZDQT010000001">
    <property type="protein sequence ID" value="MEE1943835.1"/>
    <property type="molecule type" value="Genomic_DNA"/>
</dbReference>
<keyword evidence="10" id="KW-1185">Reference proteome</keyword>
<evidence type="ECO:0000256" key="5">
    <source>
        <dbReference type="ARBA" id="ARBA00022777"/>
    </source>
</evidence>
<dbReference type="PRINTS" id="PR00344">
    <property type="entry name" value="BCTRLSENSOR"/>
</dbReference>
<feature type="coiled-coil region" evidence="6">
    <location>
        <begin position="194"/>
        <end position="221"/>
    </location>
</feature>
<dbReference type="SUPFAM" id="SSF55874">
    <property type="entry name" value="ATPase domain of HSP90 chaperone/DNA topoisomerase II/histidine kinase"/>
    <property type="match status" value="1"/>
</dbReference>
<keyword evidence="7" id="KW-0472">Membrane</keyword>
<keyword evidence="9" id="KW-0547">Nucleotide-binding</keyword>
<gene>
    <name evidence="9" type="ORF">VRU48_01870</name>
</gene>
<evidence type="ECO:0000313" key="9">
    <source>
        <dbReference type="EMBL" id="MEE1943835.1"/>
    </source>
</evidence>
<reference evidence="9 10" key="1">
    <citation type="submission" date="2024-01" db="EMBL/GenBank/DDBJ databases">
        <title>Pedobacter sp. nov., isolated from fresh soil.</title>
        <authorList>
            <person name="Le N.T.T."/>
        </authorList>
    </citation>
    <scope>NUCLEOTIDE SEQUENCE [LARGE SCALE GENOMIC DNA]</scope>
    <source>
        <strain evidence="9 10">KR3-3</strain>
    </source>
</reference>
<dbReference type="InterPro" id="IPR036097">
    <property type="entry name" value="HisK_dim/P_sf"/>
</dbReference>
<comment type="catalytic activity">
    <reaction evidence="1">
        <text>ATP + protein L-histidine = ADP + protein N-phospho-L-histidine.</text>
        <dbReference type="EC" id="2.7.13.3"/>
    </reaction>
</comment>
<keyword evidence="7" id="KW-0812">Transmembrane</keyword>
<evidence type="ECO:0000256" key="7">
    <source>
        <dbReference type="SAM" id="Phobius"/>
    </source>
</evidence>
<dbReference type="PANTHER" id="PTHR43047:SF66">
    <property type="entry name" value="HISKA"/>
    <property type="match status" value="1"/>
</dbReference>
<dbReference type="CDD" id="cd00082">
    <property type="entry name" value="HisKA"/>
    <property type="match status" value="1"/>
</dbReference>
<feature type="transmembrane region" description="Helical" evidence="7">
    <location>
        <begin position="81"/>
        <end position="98"/>
    </location>
</feature>
<feature type="transmembrane region" description="Helical" evidence="7">
    <location>
        <begin position="50"/>
        <end position="69"/>
    </location>
</feature>
<evidence type="ECO:0000259" key="8">
    <source>
        <dbReference type="PROSITE" id="PS50109"/>
    </source>
</evidence>
<dbReference type="GO" id="GO:0005524">
    <property type="term" value="F:ATP binding"/>
    <property type="evidence" value="ECO:0007669"/>
    <property type="project" value="UniProtKB-KW"/>
</dbReference>
<keyword evidence="5" id="KW-0418">Kinase</keyword>
<keyword evidence="7" id="KW-1133">Transmembrane helix</keyword>
<evidence type="ECO:0000256" key="6">
    <source>
        <dbReference type="SAM" id="Coils"/>
    </source>
</evidence>
<organism evidence="9 10">
    <name type="scientific">Pedobacter albus</name>
    <dbReference type="NCBI Taxonomy" id="3113905"/>
    <lineage>
        <taxon>Bacteria</taxon>
        <taxon>Pseudomonadati</taxon>
        <taxon>Bacteroidota</taxon>
        <taxon>Sphingobacteriia</taxon>
        <taxon>Sphingobacteriales</taxon>
        <taxon>Sphingobacteriaceae</taxon>
        <taxon>Pedobacter</taxon>
    </lineage>
</organism>
<keyword evidence="4" id="KW-0808">Transferase</keyword>
<dbReference type="PROSITE" id="PS50109">
    <property type="entry name" value="HIS_KIN"/>
    <property type="match status" value="1"/>
</dbReference>
<feature type="transmembrane region" description="Helical" evidence="7">
    <location>
        <begin position="128"/>
        <end position="147"/>
    </location>
</feature>
<keyword evidence="9" id="KW-0067">ATP-binding</keyword>
<feature type="transmembrane region" description="Helical" evidence="7">
    <location>
        <begin position="167"/>
        <end position="183"/>
    </location>
</feature>
<dbReference type="Proteomes" id="UP001336835">
    <property type="component" value="Unassembled WGS sequence"/>
</dbReference>
<dbReference type="Pfam" id="PF00512">
    <property type="entry name" value="HisKA"/>
    <property type="match status" value="1"/>
</dbReference>
<dbReference type="Pfam" id="PF02518">
    <property type="entry name" value="HATPase_c"/>
    <property type="match status" value="1"/>
</dbReference>
<evidence type="ECO:0000256" key="3">
    <source>
        <dbReference type="ARBA" id="ARBA00022553"/>
    </source>
</evidence>
<dbReference type="Gene3D" id="3.30.565.10">
    <property type="entry name" value="Histidine kinase-like ATPase, C-terminal domain"/>
    <property type="match status" value="1"/>
</dbReference>
<feature type="domain" description="Histidine kinase" evidence="8">
    <location>
        <begin position="221"/>
        <end position="436"/>
    </location>
</feature>
<sequence>MQILGKKLDGSRLIGTPELFSLEERIFNTVCIIAFITMCFEVPFNFFIGLAVPAGLCIFGVVFSAYMYYLSRFRRKSSLGIKVFCIVCNLAFAVNYFYNSGIYGPNLLLFSLVFLMVIAVIPKAHFKIWIPINILLVFVILTFEYFYPQAAPDVYISKVSKVIDFGVTYFVVVILTYFAISYIRKNYDAERFSVDEKNKAIEEQKLELERINSEKDKLFSVVAHDIRMPLNSIQSYLELLAETDLEEEEGAKIRKQLLQVTKDTSAMITNVLSWSKTQMAGSRADLAPMNVKDALMSGLNIEKSISQRKGVRLEIVSEDNLHIIADYHMFQLVVRNLVNNAIKFTEKGGQVIVNAKRLANVGCIEVRDNGLGINPEQQRKLFQLKASSTYGTNKEKGVGLGLLLCKEFTDLQGGTIAFEPNGNKGSVFMLSFALSAN</sequence>
<proteinExistence type="predicted"/>
<dbReference type="SMART" id="SM00388">
    <property type="entry name" value="HisKA"/>
    <property type="match status" value="1"/>
</dbReference>
<evidence type="ECO:0000256" key="4">
    <source>
        <dbReference type="ARBA" id="ARBA00022679"/>
    </source>
</evidence>
<dbReference type="SUPFAM" id="SSF47384">
    <property type="entry name" value="Homodimeric domain of signal transducing histidine kinase"/>
    <property type="match status" value="1"/>
</dbReference>
<dbReference type="RefSeq" id="WP_330106235.1">
    <property type="nucleotide sequence ID" value="NZ_JAZDQT010000001.1"/>
</dbReference>
<dbReference type="InterPro" id="IPR004358">
    <property type="entry name" value="Sig_transdc_His_kin-like_C"/>
</dbReference>
<keyword evidence="6" id="KW-0175">Coiled coil</keyword>
<accession>A0ABU7I2Z7</accession>
<keyword evidence="3" id="KW-0597">Phosphoprotein</keyword>
<dbReference type="EC" id="2.7.13.3" evidence="2"/>
<dbReference type="PANTHER" id="PTHR43047">
    <property type="entry name" value="TWO-COMPONENT HISTIDINE PROTEIN KINASE"/>
    <property type="match status" value="1"/>
</dbReference>
<comment type="caution">
    <text evidence="9">The sequence shown here is derived from an EMBL/GenBank/DDBJ whole genome shotgun (WGS) entry which is preliminary data.</text>
</comment>
<evidence type="ECO:0000256" key="1">
    <source>
        <dbReference type="ARBA" id="ARBA00000085"/>
    </source>
</evidence>
<dbReference type="InterPro" id="IPR036890">
    <property type="entry name" value="HATPase_C_sf"/>
</dbReference>
<protein>
    <recommendedName>
        <fullName evidence="2">histidine kinase</fullName>
        <ecNumber evidence="2">2.7.13.3</ecNumber>
    </recommendedName>
</protein>
<name>A0ABU7I2Z7_9SPHI</name>
<dbReference type="Gene3D" id="1.10.287.130">
    <property type="match status" value="1"/>
</dbReference>
<dbReference type="InterPro" id="IPR003661">
    <property type="entry name" value="HisK_dim/P_dom"/>
</dbReference>
<evidence type="ECO:0000313" key="10">
    <source>
        <dbReference type="Proteomes" id="UP001336835"/>
    </source>
</evidence>
<evidence type="ECO:0000256" key="2">
    <source>
        <dbReference type="ARBA" id="ARBA00012438"/>
    </source>
</evidence>
<dbReference type="InterPro" id="IPR005467">
    <property type="entry name" value="His_kinase_dom"/>
</dbReference>
<dbReference type="InterPro" id="IPR003594">
    <property type="entry name" value="HATPase_dom"/>
</dbReference>
<feature type="transmembrane region" description="Helical" evidence="7">
    <location>
        <begin position="104"/>
        <end position="121"/>
    </location>
</feature>
<dbReference type="SMART" id="SM00387">
    <property type="entry name" value="HATPase_c"/>
    <property type="match status" value="1"/>
</dbReference>